<sequence length="208" mass="21849">MGGCGSKGVAVGSEGNDTADSAASLTGRPPSAGSSVSPSPGSQLRAAAKTAWQTSARNLQNSLNRSRKRQESYPRRSSKNTSPSDIEEEEIDSAGRGGRPDCNSRRRPSTSTAPAACGSVAWKSASADLTSQSPRGAHRYLGDAAKAEGAGRVVGEPCEDVELGDSCVRSFHVRNQATDSMDEVDGEESEPMRCKESRETSLGESQRR</sequence>
<dbReference type="EMBL" id="BSDZ01000019">
    <property type="protein sequence ID" value="GLI64349.1"/>
    <property type="molecule type" value="Genomic_DNA"/>
</dbReference>
<proteinExistence type="predicted"/>
<feature type="compositionally biased region" description="Acidic residues" evidence="1">
    <location>
        <begin position="180"/>
        <end position="189"/>
    </location>
</feature>
<feature type="compositionally biased region" description="Polar residues" evidence="1">
    <location>
        <begin position="15"/>
        <end position="24"/>
    </location>
</feature>
<feature type="region of interest" description="Disordered" evidence="1">
    <location>
        <begin position="1"/>
        <end position="116"/>
    </location>
</feature>
<feature type="region of interest" description="Disordered" evidence="1">
    <location>
        <begin position="176"/>
        <end position="208"/>
    </location>
</feature>
<evidence type="ECO:0000313" key="3">
    <source>
        <dbReference type="Proteomes" id="UP001165090"/>
    </source>
</evidence>
<feature type="compositionally biased region" description="Low complexity" evidence="1">
    <location>
        <begin position="29"/>
        <end position="42"/>
    </location>
</feature>
<gene>
    <name evidence="2" type="ORF">VaNZ11_007588</name>
</gene>
<name>A0ABQ5S3K7_9CHLO</name>
<reference evidence="2 3" key="1">
    <citation type="journal article" date="2023" name="IScience">
        <title>Expanded male sex-determining region conserved during the evolution of homothallism in the green alga Volvox.</title>
        <authorList>
            <person name="Yamamoto K."/>
            <person name="Matsuzaki R."/>
            <person name="Mahakham W."/>
            <person name="Heman W."/>
            <person name="Sekimoto H."/>
            <person name="Kawachi M."/>
            <person name="Minakuchi Y."/>
            <person name="Toyoda A."/>
            <person name="Nozaki H."/>
        </authorList>
    </citation>
    <scope>NUCLEOTIDE SEQUENCE [LARGE SCALE GENOMIC DNA]</scope>
    <source>
        <strain evidence="2 3">NIES-4468</strain>
    </source>
</reference>
<accession>A0ABQ5S3K7</accession>
<protein>
    <submittedName>
        <fullName evidence="2">Uncharacterized protein</fullName>
    </submittedName>
</protein>
<feature type="compositionally biased region" description="Basic and acidic residues" evidence="1">
    <location>
        <begin position="190"/>
        <end position="208"/>
    </location>
</feature>
<dbReference type="Proteomes" id="UP001165090">
    <property type="component" value="Unassembled WGS sequence"/>
</dbReference>
<evidence type="ECO:0000313" key="2">
    <source>
        <dbReference type="EMBL" id="GLI64349.1"/>
    </source>
</evidence>
<organism evidence="2 3">
    <name type="scientific">Volvox africanus</name>
    <dbReference type="NCBI Taxonomy" id="51714"/>
    <lineage>
        <taxon>Eukaryota</taxon>
        <taxon>Viridiplantae</taxon>
        <taxon>Chlorophyta</taxon>
        <taxon>core chlorophytes</taxon>
        <taxon>Chlorophyceae</taxon>
        <taxon>CS clade</taxon>
        <taxon>Chlamydomonadales</taxon>
        <taxon>Volvocaceae</taxon>
        <taxon>Volvox</taxon>
    </lineage>
</organism>
<evidence type="ECO:0000256" key="1">
    <source>
        <dbReference type="SAM" id="MobiDB-lite"/>
    </source>
</evidence>
<feature type="non-terminal residue" evidence="2">
    <location>
        <position position="208"/>
    </location>
</feature>
<keyword evidence="3" id="KW-1185">Reference proteome</keyword>
<feature type="compositionally biased region" description="Polar residues" evidence="1">
    <location>
        <begin position="51"/>
        <end position="64"/>
    </location>
</feature>
<comment type="caution">
    <text evidence="2">The sequence shown here is derived from an EMBL/GenBank/DDBJ whole genome shotgun (WGS) entry which is preliminary data.</text>
</comment>